<protein>
    <submittedName>
        <fullName evidence="1">Uncharacterized protein</fullName>
    </submittedName>
</protein>
<evidence type="ECO:0000313" key="2">
    <source>
        <dbReference type="Proteomes" id="UP000007879"/>
    </source>
</evidence>
<dbReference type="KEGG" id="aqu:100636692"/>
<evidence type="ECO:0000313" key="1">
    <source>
        <dbReference type="EnsemblMetazoa" id="Aqu2.1.39338_001"/>
    </source>
</evidence>
<name>A0A1X7VH95_AMPQE</name>
<dbReference type="Proteomes" id="UP000007879">
    <property type="component" value="Unassembled WGS sequence"/>
</dbReference>
<organism evidence="1">
    <name type="scientific">Amphimedon queenslandica</name>
    <name type="common">Sponge</name>
    <dbReference type="NCBI Taxonomy" id="400682"/>
    <lineage>
        <taxon>Eukaryota</taxon>
        <taxon>Metazoa</taxon>
        <taxon>Porifera</taxon>
        <taxon>Demospongiae</taxon>
        <taxon>Heteroscleromorpha</taxon>
        <taxon>Haplosclerida</taxon>
        <taxon>Niphatidae</taxon>
        <taxon>Amphimedon</taxon>
    </lineage>
</organism>
<accession>A0A1X7VH95</accession>
<reference evidence="2" key="1">
    <citation type="journal article" date="2010" name="Nature">
        <title>The Amphimedon queenslandica genome and the evolution of animal complexity.</title>
        <authorList>
            <person name="Srivastava M."/>
            <person name="Simakov O."/>
            <person name="Chapman J."/>
            <person name="Fahey B."/>
            <person name="Gauthier M.E."/>
            <person name="Mitros T."/>
            <person name="Richards G.S."/>
            <person name="Conaco C."/>
            <person name="Dacre M."/>
            <person name="Hellsten U."/>
            <person name="Larroux C."/>
            <person name="Putnam N.H."/>
            <person name="Stanke M."/>
            <person name="Adamska M."/>
            <person name="Darling A."/>
            <person name="Degnan S.M."/>
            <person name="Oakley T.H."/>
            <person name="Plachetzki D.C."/>
            <person name="Zhai Y."/>
            <person name="Adamski M."/>
            <person name="Calcino A."/>
            <person name="Cummins S.F."/>
            <person name="Goodstein D.M."/>
            <person name="Harris C."/>
            <person name="Jackson D.J."/>
            <person name="Leys S.P."/>
            <person name="Shu S."/>
            <person name="Woodcroft B.J."/>
            <person name="Vervoort M."/>
            <person name="Kosik K.S."/>
            <person name="Manning G."/>
            <person name="Degnan B.M."/>
            <person name="Rokhsar D.S."/>
        </authorList>
    </citation>
    <scope>NUCLEOTIDE SEQUENCE [LARGE SCALE GENOMIC DNA]</scope>
</reference>
<dbReference type="EnsemblMetazoa" id="Aqu2.1.39338_001">
    <property type="protein sequence ID" value="Aqu2.1.39338_001"/>
    <property type="gene ID" value="Aqu2.1.39338"/>
</dbReference>
<keyword evidence="2" id="KW-1185">Reference proteome</keyword>
<dbReference type="OrthoDB" id="66726at2759"/>
<reference evidence="1" key="2">
    <citation type="submission" date="2017-05" db="UniProtKB">
        <authorList>
            <consortium name="EnsemblMetazoa"/>
        </authorList>
    </citation>
    <scope>IDENTIFICATION</scope>
</reference>
<dbReference type="InParanoid" id="A0A1X7VH95"/>
<sequence>MATLDDVNKQKAIHLTITESYARSWDTWEGVREFIQNWYDGVLDSFETVSPAPTSSRRTLKIEPVQANDFTHFEAKLVQGSEAENEKITFGSLHYDKDKKTLTLINRNTQLPTKVLLLGYSSKRNHHDVIGQFGEGLKIGTLALLRKKHKVRVATHNCSWHFSLEKHPHFDETVLTVTLEDIQEDFQTFTAAFR</sequence>
<dbReference type="AlphaFoldDB" id="A0A1X7VH95"/>
<proteinExistence type="predicted"/>
<gene>
    <name evidence="1" type="primary">100636692</name>
</gene>
<dbReference type="EnsemblMetazoa" id="XM_003384242.2">
    <property type="protein sequence ID" value="XP_003384290.1"/>
    <property type="gene ID" value="LOC100636692"/>
</dbReference>